<feature type="region of interest" description="Disordered" evidence="1">
    <location>
        <begin position="2908"/>
        <end position="2928"/>
    </location>
</feature>
<dbReference type="Proteomes" id="UP001150569">
    <property type="component" value="Unassembled WGS sequence"/>
</dbReference>
<feature type="compositionally biased region" description="Low complexity" evidence="1">
    <location>
        <begin position="2046"/>
        <end position="2057"/>
    </location>
</feature>
<feature type="compositionally biased region" description="Low complexity" evidence="1">
    <location>
        <begin position="2509"/>
        <end position="2521"/>
    </location>
</feature>
<feature type="compositionally biased region" description="Polar residues" evidence="1">
    <location>
        <begin position="2908"/>
        <end position="2917"/>
    </location>
</feature>
<feature type="region of interest" description="Disordered" evidence="1">
    <location>
        <begin position="2228"/>
        <end position="2286"/>
    </location>
</feature>
<feature type="compositionally biased region" description="Low complexity" evidence="1">
    <location>
        <begin position="3275"/>
        <end position="3285"/>
    </location>
</feature>
<feature type="compositionally biased region" description="Basic residues" evidence="1">
    <location>
        <begin position="2641"/>
        <end position="2650"/>
    </location>
</feature>
<accession>A0A9W8A9Y2</accession>
<dbReference type="PANTHER" id="PTHR13950:SF9">
    <property type="entry name" value="RABCONNECTIN-3A"/>
    <property type="match status" value="1"/>
</dbReference>
<evidence type="ECO:0000256" key="1">
    <source>
        <dbReference type="SAM" id="MobiDB-lite"/>
    </source>
</evidence>
<sequence>MSGPILAQTTGRCNTDPSACTVATYLHQAYCLLASGGLVHIYTAQGYWLQTLEPARQCPLAGDYPVTGTALSTIHGTLAVILGSFLVLYRPHSSDLIPSDTPNRWTYHEYHPTDTLSTCVQWADGATLVLGSVRGVSLWKQEQDVVVEGSGLRKTWETRLAQACTRVAAGNRHPRFATLGPCDRLVKVWYPDSEGVRRFHYLSHPAQVTAISWQVGEVDGLDGNLEGTALLTVCRDGSTRLWAPYSADPGAPYTLAGVLDPTLAFPAAVDLLPGHGWSTTALHHKCPTPSFPFAYPLPYTVGQAAIRRAQAARKAPGLASHGADLTTQLASLSPIDHLYVALLPDGALAFWSLRLADRLPGEIRTATWLGCTRPASDPAHPPRNDLVDAPQFFAAVTGPMTAGCLLRYTDGSAAVHALCLEWLQPFGELDLREESASTDGELGRSASFTQVNGGSHTESADNLQERVIRQPPRPTAVMRSNTVAGHGSRSLGSSHPPFTHTLPRAVTFPAKENATMGDPESRLRLPASTFTDVAYAQPGWLRDLTFGGSEPWPISLIQVVPTGGDRTLEQVFLTVAVEPKAGIDDGDRRSSSASSDISSEPDTRRLQWAVVRLVQVTAGPTIETIDTGHLETCVPTRHVSVSASWLPGARGFTLVVGDQLVFYLNRHYPPQSPADVGGHSSSSSPSVSDPPQFELAWSGSVRGLWADATGLDGDLLLIRRVRFGDEPANTTEVCVAVLEFIHTANLQPRTVRVCLNPDKYERHLDNLPGPIADSAGDERGDFIRLEGIPIDAGSSELATPGTRVTEAYAPLPMDAARSPLRLVTYAPSTGQLVFYERTTDNAHLTRYMVGSVPRDLRMEQWASAATGLVATVICPIGKPVELCIWDTTLAPELAAPDSEIAAASEPQSDHTLALRLPLSAPATALAWFVTPTGAPVLAYAIGQVVGIVGRQIGSARDWTVLRELDLAARCPGTTLRCLAWLPTGDLICSAQHLAFVIAASEIIPATARALPLYHPRVLTDLVVWNRTSLAEWCLATLAAYLRDPAAHETASLDDDTPTLLQPPLPPTSALFGSGLDSTPAGAGSDPDPFADFTSLQATPSAMKVATEDGTWDVGANISLKADDADELATVLPRVTLAGLPRADTVLVAKLAKALIEVRRQDLHLDDMGRRFAVLLPAHWSPESNPVASPSPWLSRCAAWARLSDTQSSLVERVRSLGGGSLSWPTARAAGLFHWLRDGAQAKRILEEIAKQQYVAHQRDPLACMLFYLALRKKTVMHALWKISHGHREQATMVRFLANDFREPRWRTAANKNAYVLLGKQRFELAAAFFLLADRVRDAAFVCLRNLHDPQLAVAVCRGYEGDDGPVLTALLRDELLPAARSDRDPWRAVLLHCLLSEPAAGFEVIRGACRTSDDPVNNSSTGGHFTYDPALLSLINGLRQEARAHRTERLHLGAQASGSPVFDEAAYAAIVPRALATYSNRGQPWVGWAAFHWAHELRTTLDTAQADIPSGRWNAASSHTTGTADSLTSGTFSFGDWGWNPIPTSAAGCDKQGGQESGMIRTGGAVAATNGRVKKGTDAAIGGDLSAQLDRFLATQRHTLGQKLLGTLFQASPLSQTVDPDRLNSVLRDARTVTQHCLNPPSEVSEGRGAETHIVQDGLRWWYTLCGADGMAALVQLQTLGLGNGDKNPADIPGTTLVYLGLLDTLELSGVRRLQRTLHAPPGGMNGHVGNEHDETHHQLALLAEHYPILFTFGRAAAARPAEATGVVAAVGSLDPARIRLNALGLVLMTDLTVMLIHRARYASALTGLHLYRDTLRLLWGLTPDADPWHVRRQLLTWLQQVDEADSWKHHPELQSLFESSEQSNRRALSGVPDWLVEINQAVGSADDGTTDQRNGGGGENPAAGIGEANHRYAALPFQTQSLGLALQFIQRTLHNLVDDNRAELPEATIVYVHSVVQRELARAERSTIGLPSTPSLRDYMQTTLSNGDATPARPDGPSAAEQSQENSHKPPSPAGPPTPSALVAVQSAQATTARSESAPHLFRSTQPTAPAAVTTTHSRDTIQGIPQHAAQAILARFLSLDDPQITAKLVDYLQLEGTMELYLNFIVQYPASRRFPSVVPGQRGYRFPHLLAMFPHRERACTDREVMKRSYAATHALAAGNNMNSNAIAMHKLDIVLCALFAIFEPSAQGNFYHFRKLTKFYLDTYAERTLQCLLTVNPAATSIMDSPVFPDDEYEDDDSTSDSTSSGCSGSGSDGGSPHNNSNGHPLNQLPPPPSPNHPLAQLARGETPAGFHGATLRAFANQFLEQSRRLPLLFGALPYLYAPPVMDFVTHVVVRRSTPNVYRERFDHLRDERFTDFLFLMLDHRWEPHVYRGAADFLITLLDGHYNLPRLDLLFLNWELYQDTPLSYTDLLVENIAHDPESPLTDCCVETLAVLLRKTACLYGRWIRQRQHVRHVEPQFGPTNSLIALGQFVRRALQPHLPRLCEVVSARYAPTPLSRAAATAHPSDSSPPSESATSRRLPLDFKYLQLIEIVYQVLVEAEDLEPVLRSVDNVFWIRLVDLYFTHTSNSLLQSLVYKLITLLVHHAQYPLGCAPESSVSPAATSDVEDANEEMPAAGVSRSGTSPVRIRPAGGNRQGPHRRRHQHPHSAGMVSTGSVGSPVALPASLGRMASLASALAGYHLGASPSSDPVSSAPRFGSTPGTPPPTFGAENDVLVYLVTTGRLVERLVGVCRDDLPSNPLRGTSLLILNTLRLGIDAVDVDLSQAYQSHSSEPSESVSFASSYDSLAHGSLNESHSMPLAGAASSAASGLTGALAGRRFLPLPEEEGPADFVPTGAGSGITAAAKPTAKANLPTPVNSPPTVDAPTHNPTRGDPSSLADQLHALDLHGDVDLPGDFVPSTLTGGPGWSSSLPNGAPPAGARTRRHSTAGFVPLVGLYGQHWTQRVRDQPTWHNFLPELRRRTYVQIEPWSSFRLVNYNREPFACQPPLPYFSPLNIRMPEEYANNYLNRRTLPNTQEGLLGTRASQNPAEPIRGVTLDEKGIDVGSLYAYSLGFGITPGDPADGKDDGTGKPNSRTIRKRGPSSRRKRIKSAGAVRSQKPGIPTGATAAPVLDEAGDPTPRPPLPSSPTLAVRSTNGDSSQRDGPLGAATPLNGDAFPAPSPPPLAQAPSPTFGYESDTLNEVQREQAIKQAFFRQAGIPDQSKVPLYPPVLVRPRSTSLPQDAEPGNKESEEGKGDEGGRTSASPGGDRSVKLERPRSRRHPSDHRTKAATSSKATPTAGSINSPGMAAARRLPALKLQAAAKAPATTDTARSPDCELVGEYVMVSQHASPSAHSPQRSSKPTVAASPDRPKLHRSPSSASATSSVTLATATSPSPSTPTNTTDKGALSNGHSDTLDGVNGDPFEELELPSPD</sequence>
<evidence type="ECO:0000313" key="4">
    <source>
        <dbReference type="Proteomes" id="UP001150569"/>
    </source>
</evidence>
<dbReference type="InterPro" id="IPR036322">
    <property type="entry name" value="WD40_repeat_dom_sf"/>
</dbReference>
<dbReference type="PANTHER" id="PTHR13950">
    <property type="entry name" value="RABCONNECTIN-RELATED"/>
    <property type="match status" value="1"/>
</dbReference>
<feature type="compositionally biased region" description="Acidic residues" evidence="1">
    <location>
        <begin position="2232"/>
        <end position="2242"/>
    </location>
</feature>
<evidence type="ECO:0000259" key="2">
    <source>
        <dbReference type="Pfam" id="PF12234"/>
    </source>
</evidence>
<feature type="compositionally biased region" description="Polar residues" evidence="1">
    <location>
        <begin position="3333"/>
        <end position="3348"/>
    </location>
</feature>
<dbReference type="InterPro" id="IPR052208">
    <property type="entry name" value="DmX-like/RAVE_component"/>
</dbReference>
<feature type="compositionally biased region" description="Low complexity" evidence="1">
    <location>
        <begin position="2688"/>
        <end position="2705"/>
    </location>
</feature>
<feature type="compositionally biased region" description="Basic and acidic residues" evidence="1">
    <location>
        <begin position="3231"/>
        <end position="3245"/>
    </location>
</feature>
<feature type="compositionally biased region" description="Polar residues" evidence="1">
    <location>
        <begin position="2027"/>
        <end position="2036"/>
    </location>
</feature>
<dbReference type="InterPro" id="IPR022033">
    <property type="entry name" value="Rav1p_C"/>
</dbReference>
<feature type="domain" description="RAVE complex protein Rav1 C-terminal" evidence="2">
    <location>
        <begin position="1005"/>
        <end position="1448"/>
    </location>
</feature>
<feature type="region of interest" description="Disordered" evidence="1">
    <location>
        <begin position="3061"/>
        <end position="3187"/>
    </location>
</feature>
<feature type="compositionally biased region" description="Polar residues" evidence="1">
    <location>
        <begin position="1970"/>
        <end position="1989"/>
    </location>
</feature>
<proteinExistence type="predicted"/>
<organism evidence="3 4">
    <name type="scientific">Tieghemiomyces parasiticus</name>
    <dbReference type="NCBI Taxonomy" id="78921"/>
    <lineage>
        <taxon>Eukaryota</taxon>
        <taxon>Fungi</taxon>
        <taxon>Fungi incertae sedis</taxon>
        <taxon>Zoopagomycota</taxon>
        <taxon>Kickxellomycotina</taxon>
        <taxon>Dimargaritomycetes</taxon>
        <taxon>Dimargaritales</taxon>
        <taxon>Dimargaritaceae</taxon>
        <taxon>Tieghemiomyces</taxon>
    </lineage>
</organism>
<feature type="region of interest" description="Disordered" evidence="1">
    <location>
        <begin position="2600"/>
        <end position="2660"/>
    </location>
</feature>
<feature type="compositionally biased region" description="Basic residues" evidence="1">
    <location>
        <begin position="3081"/>
        <end position="3095"/>
    </location>
</feature>
<feature type="region of interest" description="Disordered" evidence="1">
    <location>
        <begin position="3332"/>
        <end position="3419"/>
    </location>
</feature>
<reference evidence="3" key="1">
    <citation type="submission" date="2022-07" db="EMBL/GenBank/DDBJ databases">
        <title>Phylogenomic reconstructions and comparative analyses of Kickxellomycotina fungi.</title>
        <authorList>
            <person name="Reynolds N.K."/>
            <person name="Stajich J.E."/>
            <person name="Barry K."/>
            <person name="Grigoriev I.V."/>
            <person name="Crous P."/>
            <person name="Smith M.E."/>
        </authorList>
    </citation>
    <scope>NUCLEOTIDE SEQUENCE</scope>
    <source>
        <strain evidence="3">RSA 861</strain>
    </source>
</reference>
<feature type="region of interest" description="Disordered" evidence="1">
    <location>
        <begin position="3199"/>
        <end position="3296"/>
    </location>
</feature>
<name>A0A9W8A9Y2_9FUNG</name>
<evidence type="ECO:0000313" key="3">
    <source>
        <dbReference type="EMBL" id="KAJ1926327.1"/>
    </source>
</evidence>
<feature type="region of interest" description="Disordered" evidence="1">
    <location>
        <begin position="2854"/>
        <end position="2882"/>
    </location>
</feature>
<feature type="compositionally biased region" description="Low complexity" evidence="1">
    <location>
        <begin position="3362"/>
        <end position="3389"/>
    </location>
</feature>
<feature type="region of interest" description="Disordered" evidence="1">
    <location>
        <begin position="2688"/>
        <end position="2714"/>
    </location>
</feature>
<feature type="region of interest" description="Disordered" evidence="1">
    <location>
        <begin position="1964"/>
        <end position="2059"/>
    </location>
</feature>
<dbReference type="GO" id="GO:0007035">
    <property type="term" value="P:vacuolar acidification"/>
    <property type="evidence" value="ECO:0007669"/>
    <property type="project" value="TreeGrafter"/>
</dbReference>
<gene>
    <name evidence="3" type="primary">RAV1_1</name>
    <name evidence="3" type="ORF">IWQ60_003884</name>
</gene>
<feature type="compositionally biased region" description="Acidic residues" evidence="1">
    <location>
        <begin position="3409"/>
        <end position="3419"/>
    </location>
</feature>
<feature type="compositionally biased region" description="Polar residues" evidence="1">
    <location>
        <begin position="446"/>
        <end position="462"/>
    </location>
</feature>
<dbReference type="GO" id="GO:0043291">
    <property type="term" value="C:RAVE complex"/>
    <property type="evidence" value="ECO:0007669"/>
    <property type="project" value="TreeGrafter"/>
</dbReference>
<comment type="caution">
    <text evidence="3">The sequence shown here is derived from an EMBL/GenBank/DDBJ whole genome shotgun (WGS) entry which is preliminary data.</text>
</comment>
<dbReference type="SUPFAM" id="SSF50978">
    <property type="entry name" value="WD40 repeat-like"/>
    <property type="match status" value="1"/>
</dbReference>
<feature type="region of interest" description="Disordered" evidence="1">
    <location>
        <begin position="435"/>
        <end position="502"/>
    </location>
</feature>
<dbReference type="EMBL" id="JANBPT010000175">
    <property type="protein sequence ID" value="KAJ1926327.1"/>
    <property type="molecule type" value="Genomic_DNA"/>
</dbReference>
<dbReference type="Pfam" id="PF12234">
    <property type="entry name" value="Rav1p_C"/>
    <property type="match status" value="1"/>
</dbReference>
<feature type="region of interest" description="Disordered" evidence="1">
    <location>
        <begin position="1885"/>
        <end position="1906"/>
    </location>
</feature>
<protein>
    <submittedName>
        <fullName evidence="3">Regulator of (H+)-ATPase in vacuolar membrane</fullName>
    </submittedName>
</protein>
<feature type="compositionally biased region" description="Pro residues" evidence="1">
    <location>
        <begin position="2011"/>
        <end position="2020"/>
    </location>
</feature>
<dbReference type="OrthoDB" id="1923159at2759"/>
<feature type="region of interest" description="Disordered" evidence="1">
    <location>
        <begin position="2502"/>
        <end position="2521"/>
    </location>
</feature>
<keyword evidence="4" id="KW-1185">Reference proteome</keyword>